<reference evidence="6" key="1">
    <citation type="journal article" date="2019" name="Int. J. Syst. Evol. Microbiol.">
        <title>The Global Catalogue of Microorganisms (GCM) 10K type strain sequencing project: providing services to taxonomists for standard genome sequencing and annotation.</title>
        <authorList>
            <consortium name="The Broad Institute Genomics Platform"/>
            <consortium name="The Broad Institute Genome Sequencing Center for Infectious Disease"/>
            <person name="Wu L."/>
            <person name="Ma J."/>
        </authorList>
    </citation>
    <scope>NUCLEOTIDE SEQUENCE [LARGE SCALE GENOMIC DNA]</scope>
    <source>
        <strain evidence="6">KCTC 42953</strain>
    </source>
</reference>
<evidence type="ECO:0000313" key="5">
    <source>
        <dbReference type="EMBL" id="MFC3195515.1"/>
    </source>
</evidence>
<evidence type="ECO:0000313" key="6">
    <source>
        <dbReference type="Proteomes" id="UP001595533"/>
    </source>
</evidence>
<organism evidence="5 6">
    <name type="scientific">Marinicella sediminis</name>
    <dbReference type="NCBI Taxonomy" id="1792834"/>
    <lineage>
        <taxon>Bacteria</taxon>
        <taxon>Pseudomonadati</taxon>
        <taxon>Pseudomonadota</taxon>
        <taxon>Gammaproteobacteria</taxon>
        <taxon>Lysobacterales</taxon>
        <taxon>Marinicellaceae</taxon>
        <taxon>Marinicella</taxon>
    </lineage>
</organism>
<dbReference type="Proteomes" id="UP001595533">
    <property type="component" value="Unassembled WGS sequence"/>
</dbReference>
<dbReference type="InterPro" id="IPR016032">
    <property type="entry name" value="Sig_transdc_resp-reg_C-effctor"/>
</dbReference>
<dbReference type="Gene3D" id="1.10.10.10">
    <property type="entry name" value="Winged helix-like DNA-binding domain superfamily/Winged helix DNA-binding domain"/>
    <property type="match status" value="1"/>
</dbReference>
<keyword evidence="6" id="KW-1185">Reference proteome</keyword>
<evidence type="ECO:0000256" key="1">
    <source>
        <dbReference type="ARBA" id="ARBA00009820"/>
    </source>
</evidence>
<dbReference type="SMART" id="SM00862">
    <property type="entry name" value="Trans_reg_C"/>
    <property type="match status" value="1"/>
</dbReference>
<dbReference type="PANTHER" id="PTHR36842:SF1">
    <property type="entry name" value="PROTEIN TOLB"/>
    <property type="match status" value="1"/>
</dbReference>
<dbReference type="Gene3D" id="2.120.10.30">
    <property type="entry name" value="TolB, C-terminal domain"/>
    <property type="match status" value="1"/>
</dbReference>
<dbReference type="Gene3D" id="2.120.10.60">
    <property type="entry name" value="Tricorn protease N-terminal domain"/>
    <property type="match status" value="1"/>
</dbReference>
<feature type="domain" description="OmpR/PhoB-type" evidence="4">
    <location>
        <begin position="12"/>
        <end position="110"/>
    </location>
</feature>
<dbReference type="Pfam" id="PF07676">
    <property type="entry name" value="PD40"/>
    <property type="match status" value="1"/>
</dbReference>
<dbReference type="InterPro" id="IPR011044">
    <property type="entry name" value="Quino_amine_DH_bsu"/>
</dbReference>
<dbReference type="SUPFAM" id="SSF50969">
    <property type="entry name" value="YVTN repeat-like/Quinoprotein amine dehydrogenase"/>
    <property type="match status" value="1"/>
</dbReference>
<dbReference type="InterPro" id="IPR011042">
    <property type="entry name" value="6-blade_b-propeller_TolB-like"/>
</dbReference>
<proteinExistence type="inferred from homology"/>
<comment type="similarity">
    <text evidence="1">Belongs to the TolB family.</text>
</comment>
<dbReference type="EMBL" id="JBHRTS010000008">
    <property type="protein sequence ID" value="MFC3195515.1"/>
    <property type="molecule type" value="Genomic_DNA"/>
</dbReference>
<dbReference type="InterPro" id="IPR011659">
    <property type="entry name" value="WD40"/>
</dbReference>
<dbReference type="InterPro" id="IPR001867">
    <property type="entry name" value="OmpR/PhoB-type_DNA-bd"/>
</dbReference>
<protein>
    <submittedName>
        <fullName evidence="5">Winged helix-turn-helix domain-containing protein</fullName>
    </submittedName>
</protein>
<accession>A0ABV7JBM0</accession>
<sequence>MKDDELNLNGNAVVWTLADWRYWPDTGKLQQGKQRQQLTHQQNQVLTLLLDSAPAVVSREHFLEQVWVGKIVNEDALSRTIAELRKALGDSAAQARYIKTIPKKGYQLNVRPEPWLERQRRQWLRVAAVSLLLLAGGLSWWSLFQQPLTGRLVNAVANASRITADPGMEQHSTLSADGQWLSYVNNSSAGHQIVIRSLTDTNLQHTIELPRHRLASPVQLSADERIFFTARDQSSCYLKSYHPETRAFTDWGGCVFNGESRLLNGHEPSGLLLYSAKTAEQRVAIFQLDPQSAERQQISWPSNISEQDWSAQLSPDGQRLSFSRGNQSVRNLWVRDLQLGKSYQVTSGEHYSVSHQWLDDEHIIYDSDENGSRQLWLLNVNDLSATALGGDGAQHPAFDQQRSMMSFQKVSYEANIWLQDFRTGELKRVIHSNKYDNYPAFAPDGSSFVFSSNRQDLGSIWKYDLTSGNEYLLLSIPGAKLTRPAWADDGQAVLMTVNDDSGYWTLRYDLSSGSHQRLPFTHANHSPMSHQGVWYALASDGELNQRVLTWDAGTQHGLPMKNISRFRVLDDGRVVYTHTNEDGLFIFDSRNQQSDVLLADFPAASLNLWTTVNQAVYFDRGGVRAGTWKLDITSDHLSQVTSNRAYSVGVSMAVDRAEQQMLLVRTDRAESDVFLANLKEPLKRVH</sequence>
<dbReference type="SUPFAM" id="SSF46894">
    <property type="entry name" value="C-terminal effector domain of the bipartite response regulators"/>
    <property type="match status" value="1"/>
</dbReference>
<dbReference type="PROSITE" id="PS51755">
    <property type="entry name" value="OMPR_PHOB"/>
    <property type="match status" value="1"/>
</dbReference>
<gene>
    <name evidence="5" type="ORF">ACFODZ_14770</name>
</gene>
<dbReference type="CDD" id="cd00383">
    <property type="entry name" value="trans_reg_C"/>
    <property type="match status" value="1"/>
</dbReference>
<dbReference type="Pfam" id="PF00486">
    <property type="entry name" value="Trans_reg_C"/>
    <property type="match status" value="1"/>
</dbReference>
<dbReference type="SUPFAM" id="SSF69322">
    <property type="entry name" value="Tricorn protease domain 2"/>
    <property type="match status" value="1"/>
</dbReference>
<dbReference type="PANTHER" id="PTHR36842">
    <property type="entry name" value="PROTEIN TOLB HOMOLOG"/>
    <property type="match status" value="1"/>
</dbReference>
<dbReference type="RefSeq" id="WP_077412895.1">
    <property type="nucleotide sequence ID" value="NZ_JBHRTS010000008.1"/>
</dbReference>
<evidence type="ECO:0000256" key="2">
    <source>
        <dbReference type="ARBA" id="ARBA00023125"/>
    </source>
</evidence>
<dbReference type="InterPro" id="IPR036388">
    <property type="entry name" value="WH-like_DNA-bd_sf"/>
</dbReference>
<keyword evidence="2 3" id="KW-0238">DNA-binding</keyword>
<name>A0ABV7JBM0_9GAMM</name>
<feature type="DNA-binding region" description="OmpR/PhoB-type" evidence="3">
    <location>
        <begin position="12"/>
        <end position="110"/>
    </location>
</feature>
<comment type="caution">
    <text evidence="5">The sequence shown here is derived from an EMBL/GenBank/DDBJ whole genome shotgun (WGS) entry which is preliminary data.</text>
</comment>
<evidence type="ECO:0000256" key="3">
    <source>
        <dbReference type="PROSITE-ProRule" id="PRU01091"/>
    </source>
</evidence>
<evidence type="ECO:0000259" key="4">
    <source>
        <dbReference type="PROSITE" id="PS51755"/>
    </source>
</evidence>